<dbReference type="OrthoDB" id="9794684at2"/>
<dbReference type="RefSeq" id="WP_133907029.1">
    <property type="nucleotide sequence ID" value="NZ_SOCP01000016.1"/>
</dbReference>
<feature type="transmembrane region" description="Helical" evidence="7">
    <location>
        <begin position="28"/>
        <end position="52"/>
    </location>
</feature>
<evidence type="ECO:0000313" key="10">
    <source>
        <dbReference type="Proteomes" id="UP000294927"/>
    </source>
</evidence>
<reference evidence="9 10" key="1">
    <citation type="submission" date="2019-03" db="EMBL/GenBank/DDBJ databases">
        <title>Genomic Encyclopedia of Archaeal and Bacterial Type Strains, Phase II (KMG-II): from individual species to whole genera.</title>
        <authorList>
            <person name="Goeker M."/>
        </authorList>
    </citation>
    <scope>NUCLEOTIDE SEQUENCE [LARGE SCALE GENOMIC DNA]</scope>
    <source>
        <strain evidence="9 10">DSM 45499</strain>
    </source>
</reference>
<feature type="transmembrane region" description="Helical" evidence="7">
    <location>
        <begin position="94"/>
        <end position="116"/>
    </location>
</feature>
<evidence type="ECO:0000313" key="9">
    <source>
        <dbReference type="EMBL" id="TDV43120.1"/>
    </source>
</evidence>
<gene>
    <name evidence="9" type="ORF">CLV71_11654</name>
</gene>
<dbReference type="Pfam" id="PF00528">
    <property type="entry name" value="BPD_transp_1"/>
    <property type="match status" value="1"/>
</dbReference>
<keyword evidence="5 7" id="KW-1133">Transmembrane helix</keyword>
<dbReference type="InterPro" id="IPR035906">
    <property type="entry name" value="MetI-like_sf"/>
</dbReference>
<feature type="transmembrane region" description="Helical" evidence="7">
    <location>
        <begin position="259"/>
        <end position="280"/>
    </location>
</feature>
<feature type="transmembrane region" description="Helical" evidence="7">
    <location>
        <begin position="202"/>
        <end position="227"/>
    </location>
</feature>
<dbReference type="PANTHER" id="PTHR32243:SF18">
    <property type="entry name" value="INNER MEMBRANE ABC TRANSPORTER PERMEASE PROTEIN YCJP"/>
    <property type="match status" value="1"/>
</dbReference>
<evidence type="ECO:0000256" key="1">
    <source>
        <dbReference type="ARBA" id="ARBA00004651"/>
    </source>
</evidence>
<sequence length="295" mass="32258">MTATFRTEAAPVTTRPRPHARRPRRDRWVIGCYVVVTVFLLWVLVPVLTVALNSFKKPGDIFTSTPKLAFSPTLDNYGKVFGELDFARFLGNSLLVGAGSTALSLVLGVPFAYALARLPIRGREWWARFVLFSRMVPAVALVVPMFVIFRQLDLVGSYWALILAHTSFNLPIVIWMMRSFFEELPPELEEAAMVDGASRFGAFWRVALPLCSPGMAATAVLCVIFSWNEFLFALVLSGKDTQTVPVGVSSFIGSVSIDWGGSSAAAIVAILPILVLGLVAQRFLVRGLTFGGVKG</sequence>
<protein>
    <submittedName>
        <fullName evidence="9">Carbohydrate ABC transporter membrane protein 2 (CUT1 family)</fullName>
    </submittedName>
</protein>
<dbReference type="Proteomes" id="UP000294927">
    <property type="component" value="Unassembled WGS sequence"/>
</dbReference>
<dbReference type="GO" id="GO:0005886">
    <property type="term" value="C:plasma membrane"/>
    <property type="evidence" value="ECO:0007669"/>
    <property type="project" value="UniProtKB-SubCell"/>
</dbReference>
<feature type="transmembrane region" description="Helical" evidence="7">
    <location>
        <begin position="158"/>
        <end position="181"/>
    </location>
</feature>
<dbReference type="EMBL" id="SOCP01000016">
    <property type="protein sequence ID" value="TDV43120.1"/>
    <property type="molecule type" value="Genomic_DNA"/>
</dbReference>
<dbReference type="GO" id="GO:0055085">
    <property type="term" value="P:transmembrane transport"/>
    <property type="evidence" value="ECO:0007669"/>
    <property type="project" value="InterPro"/>
</dbReference>
<dbReference type="CDD" id="cd06261">
    <property type="entry name" value="TM_PBP2"/>
    <property type="match status" value="1"/>
</dbReference>
<evidence type="ECO:0000256" key="4">
    <source>
        <dbReference type="ARBA" id="ARBA00022692"/>
    </source>
</evidence>
<comment type="caution">
    <text evidence="9">The sequence shown here is derived from an EMBL/GenBank/DDBJ whole genome shotgun (WGS) entry which is preliminary data.</text>
</comment>
<feature type="domain" description="ABC transmembrane type-1" evidence="8">
    <location>
        <begin position="90"/>
        <end position="280"/>
    </location>
</feature>
<dbReference type="InterPro" id="IPR050901">
    <property type="entry name" value="BP-dep_ABC_trans_perm"/>
</dbReference>
<comment type="subcellular location">
    <subcellularLocation>
        <location evidence="1 7">Cell membrane</location>
        <topology evidence="1 7">Multi-pass membrane protein</topology>
    </subcellularLocation>
</comment>
<feature type="transmembrane region" description="Helical" evidence="7">
    <location>
        <begin position="128"/>
        <end position="152"/>
    </location>
</feature>
<dbReference type="SUPFAM" id="SSF161098">
    <property type="entry name" value="MetI-like"/>
    <property type="match status" value="1"/>
</dbReference>
<organism evidence="9 10">
    <name type="scientific">Actinophytocola oryzae</name>
    <dbReference type="NCBI Taxonomy" id="502181"/>
    <lineage>
        <taxon>Bacteria</taxon>
        <taxon>Bacillati</taxon>
        <taxon>Actinomycetota</taxon>
        <taxon>Actinomycetes</taxon>
        <taxon>Pseudonocardiales</taxon>
        <taxon>Pseudonocardiaceae</taxon>
    </lineage>
</organism>
<keyword evidence="10" id="KW-1185">Reference proteome</keyword>
<keyword evidence="6 7" id="KW-0472">Membrane</keyword>
<evidence type="ECO:0000259" key="8">
    <source>
        <dbReference type="PROSITE" id="PS50928"/>
    </source>
</evidence>
<comment type="similarity">
    <text evidence="7">Belongs to the binding-protein-dependent transport system permease family.</text>
</comment>
<keyword evidence="4 7" id="KW-0812">Transmembrane</keyword>
<name>A0A4R7V2P7_9PSEU</name>
<dbReference type="Gene3D" id="1.10.3720.10">
    <property type="entry name" value="MetI-like"/>
    <property type="match status" value="1"/>
</dbReference>
<keyword evidence="2 7" id="KW-0813">Transport</keyword>
<dbReference type="PANTHER" id="PTHR32243">
    <property type="entry name" value="MALTOSE TRANSPORT SYSTEM PERMEASE-RELATED"/>
    <property type="match status" value="1"/>
</dbReference>
<evidence type="ECO:0000256" key="6">
    <source>
        <dbReference type="ARBA" id="ARBA00023136"/>
    </source>
</evidence>
<evidence type="ECO:0000256" key="5">
    <source>
        <dbReference type="ARBA" id="ARBA00022989"/>
    </source>
</evidence>
<proteinExistence type="inferred from homology"/>
<evidence type="ECO:0000256" key="7">
    <source>
        <dbReference type="RuleBase" id="RU363032"/>
    </source>
</evidence>
<evidence type="ECO:0000256" key="3">
    <source>
        <dbReference type="ARBA" id="ARBA00022475"/>
    </source>
</evidence>
<keyword evidence="3" id="KW-1003">Cell membrane</keyword>
<evidence type="ECO:0000256" key="2">
    <source>
        <dbReference type="ARBA" id="ARBA00022448"/>
    </source>
</evidence>
<dbReference type="PROSITE" id="PS50928">
    <property type="entry name" value="ABC_TM1"/>
    <property type="match status" value="1"/>
</dbReference>
<dbReference type="InterPro" id="IPR000515">
    <property type="entry name" value="MetI-like"/>
</dbReference>
<accession>A0A4R7V2P7</accession>
<dbReference type="AlphaFoldDB" id="A0A4R7V2P7"/>